<dbReference type="EMBL" id="JACHXW010000011">
    <property type="protein sequence ID" value="MBB3153680.1"/>
    <property type="molecule type" value="Genomic_DNA"/>
</dbReference>
<gene>
    <name evidence="1" type="ORF">FHS16_003755</name>
</gene>
<evidence type="ECO:0000313" key="1">
    <source>
        <dbReference type="EMBL" id="MBB3153680.1"/>
    </source>
</evidence>
<reference evidence="1 2" key="1">
    <citation type="submission" date="2020-08" db="EMBL/GenBank/DDBJ databases">
        <title>Genomic Encyclopedia of Type Strains, Phase III (KMG-III): the genomes of soil and plant-associated and newly described type strains.</title>
        <authorList>
            <person name="Whitman W."/>
        </authorList>
    </citation>
    <scope>NUCLEOTIDE SEQUENCE [LARGE SCALE GENOMIC DNA]</scope>
    <source>
        <strain evidence="1 2">CECT 8234</strain>
    </source>
</reference>
<dbReference type="AlphaFoldDB" id="A0A7W5C9N8"/>
<evidence type="ECO:0000313" key="2">
    <source>
        <dbReference type="Proteomes" id="UP000518605"/>
    </source>
</evidence>
<dbReference type="RefSeq" id="WP_183565728.1">
    <property type="nucleotide sequence ID" value="NZ_CBCSLB010000010.1"/>
</dbReference>
<protein>
    <submittedName>
        <fullName evidence="1">Uncharacterized protein</fullName>
    </submittedName>
</protein>
<proteinExistence type="predicted"/>
<dbReference type="Proteomes" id="UP000518605">
    <property type="component" value="Unassembled WGS sequence"/>
</dbReference>
<sequence>MRAQMMDKLFLESYLMMNMEITFVGVKAWFEMAGMPMDDVALFRALLLPEKIDSALQPEMTRLIVYRYEDVLFQVNRTCNSTDGDADPLRDVYDPLHQLLIRLMNTLTLDGEQNAMIDLGIELNLDRKREIPLYPSLDSFFQIR</sequence>
<comment type="caution">
    <text evidence="1">The sequence shown here is derived from an EMBL/GenBank/DDBJ whole genome shotgun (WGS) entry which is preliminary data.</text>
</comment>
<accession>A0A7W5C9N8</accession>
<name>A0A7W5C9N8_9BACL</name>
<organism evidence="1 2">
    <name type="scientific">Paenibacillus endophyticus</name>
    <dbReference type="NCBI Taxonomy" id="1294268"/>
    <lineage>
        <taxon>Bacteria</taxon>
        <taxon>Bacillati</taxon>
        <taxon>Bacillota</taxon>
        <taxon>Bacilli</taxon>
        <taxon>Bacillales</taxon>
        <taxon>Paenibacillaceae</taxon>
        <taxon>Paenibacillus</taxon>
    </lineage>
</organism>
<keyword evidence="2" id="KW-1185">Reference proteome</keyword>